<name>A0A9N7TPY5_PLEPL</name>
<sequence>MRGRRREFELVQRDRQLEGEREGATRRRDEEEESLNWSRETDSSVFGRGGMMMKDPRGRVVEVAPGPKQEGLEAAGCSDYTDVVSEINMREGEMLMEQGGGGGSAPVFFCER</sequence>
<organism evidence="2 3">
    <name type="scientific">Pleuronectes platessa</name>
    <name type="common">European plaice</name>
    <dbReference type="NCBI Taxonomy" id="8262"/>
    <lineage>
        <taxon>Eukaryota</taxon>
        <taxon>Metazoa</taxon>
        <taxon>Chordata</taxon>
        <taxon>Craniata</taxon>
        <taxon>Vertebrata</taxon>
        <taxon>Euteleostomi</taxon>
        <taxon>Actinopterygii</taxon>
        <taxon>Neopterygii</taxon>
        <taxon>Teleostei</taxon>
        <taxon>Neoteleostei</taxon>
        <taxon>Acanthomorphata</taxon>
        <taxon>Carangaria</taxon>
        <taxon>Pleuronectiformes</taxon>
        <taxon>Pleuronectoidei</taxon>
        <taxon>Pleuronectidae</taxon>
        <taxon>Pleuronectes</taxon>
    </lineage>
</organism>
<proteinExistence type="predicted"/>
<dbReference type="Proteomes" id="UP001153269">
    <property type="component" value="Unassembled WGS sequence"/>
</dbReference>
<evidence type="ECO:0000256" key="1">
    <source>
        <dbReference type="SAM" id="MobiDB-lite"/>
    </source>
</evidence>
<feature type="compositionally biased region" description="Basic and acidic residues" evidence="1">
    <location>
        <begin position="1"/>
        <end position="29"/>
    </location>
</feature>
<dbReference type="AlphaFoldDB" id="A0A9N7TPY5"/>
<feature type="region of interest" description="Disordered" evidence="1">
    <location>
        <begin position="1"/>
        <end position="54"/>
    </location>
</feature>
<protein>
    <submittedName>
        <fullName evidence="2">Uncharacterized protein</fullName>
    </submittedName>
</protein>
<reference evidence="2" key="1">
    <citation type="submission" date="2020-03" db="EMBL/GenBank/DDBJ databases">
        <authorList>
            <person name="Weist P."/>
        </authorList>
    </citation>
    <scope>NUCLEOTIDE SEQUENCE</scope>
</reference>
<comment type="caution">
    <text evidence="2">The sequence shown here is derived from an EMBL/GenBank/DDBJ whole genome shotgun (WGS) entry which is preliminary data.</text>
</comment>
<accession>A0A9N7TPY5</accession>
<evidence type="ECO:0000313" key="2">
    <source>
        <dbReference type="EMBL" id="CAB1416319.1"/>
    </source>
</evidence>
<keyword evidence="3" id="KW-1185">Reference proteome</keyword>
<gene>
    <name evidence="2" type="ORF">PLEPLA_LOCUS4110</name>
</gene>
<dbReference type="EMBL" id="CADEAL010000202">
    <property type="protein sequence ID" value="CAB1416319.1"/>
    <property type="molecule type" value="Genomic_DNA"/>
</dbReference>
<evidence type="ECO:0000313" key="3">
    <source>
        <dbReference type="Proteomes" id="UP001153269"/>
    </source>
</evidence>